<dbReference type="Proteomes" id="UP000594014">
    <property type="component" value="Chromosome"/>
</dbReference>
<evidence type="ECO:0000313" key="1">
    <source>
        <dbReference type="EMBL" id="QOX64786.1"/>
    </source>
</evidence>
<keyword evidence="2" id="KW-1185">Reference proteome</keyword>
<evidence type="ECO:0000313" key="2">
    <source>
        <dbReference type="Proteomes" id="UP000594014"/>
    </source>
</evidence>
<accession>A0ACD1AEX9</accession>
<proteinExistence type="predicted"/>
<reference evidence="1" key="1">
    <citation type="submission" date="2019-08" db="EMBL/GenBank/DDBJ databases">
        <title>Genome sequence of Clostridiales bacterium MT110.</title>
        <authorList>
            <person name="Cao J."/>
        </authorList>
    </citation>
    <scope>NUCLEOTIDE SEQUENCE</scope>
    <source>
        <strain evidence="1">MT110</strain>
    </source>
</reference>
<sequence length="242" mass="27767">MDWTKAKTILIVALLVTNLVLAGAYLFQNMRFEDEAEMQDGTIKLLAAKKIYLKTEIPEEQPRMPKLTVRFDTINEDDVNELIASQVSLPETELSDENLIAITTQFIKDCGLMTENVTFHSIERAEDEIKVTYKNYIENVAIEESYILCTLKDGKIVEFRRFWLDPVEVSNSEKEVMPARAALVKFMSENAGDEPIYIQNISLVFWLDSSAFNAESPVTDTAFPAWKILYNDNKVRYVTAWE</sequence>
<protein>
    <submittedName>
        <fullName evidence="1">Uncharacterized protein</fullName>
    </submittedName>
</protein>
<organism evidence="1 2">
    <name type="scientific">Anoxybacterium hadale</name>
    <dbReference type="NCBI Taxonomy" id="3408580"/>
    <lineage>
        <taxon>Bacteria</taxon>
        <taxon>Bacillati</taxon>
        <taxon>Bacillota</taxon>
        <taxon>Clostridia</taxon>
        <taxon>Peptostreptococcales</taxon>
        <taxon>Anaerovoracaceae</taxon>
        <taxon>Anoxybacterium</taxon>
    </lineage>
</organism>
<name>A0ACD1AEX9_9FIRM</name>
<dbReference type="EMBL" id="CP042469">
    <property type="protein sequence ID" value="QOX64786.1"/>
    <property type="molecule type" value="Genomic_DNA"/>
</dbReference>
<gene>
    <name evidence="1" type="ORF">FRZ06_16250</name>
</gene>